<evidence type="ECO:0000313" key="10">
    <source>
        <dbReference type="Proteomes" id="UP001152447"/>
    </source>
</evidence>
<organism evidence="9 10">
    <name type="scientific">Pseudoalteromonas haloplanktis</name>
    <name type="common">Alteromonas haloplanktis</name>
    <dbReference type="NCBI Taxonomy" id="228"/>
    <lineage>
        <taxon>Bacteria</taxon>
        <taxon>Pseudomonadati</taxon>
        <taxon>Pseudomonadota</taxon>
        <taxon>Gammaproteobacteria</taxon>
        <taxon>Alteromonadales</taxon>
        <taxon>Pseudoalteromonadaceae</taxon>
        <taxon>Pseudoalteromonas</taxon>
    </lineage>
</organism>
<dbReference type="InterPro" id="IPR024560">
    <property type="entry name" value="UPF0313_C"/>
</dbReference>
<name>A0A9W4R2H3_PSEHA</name>
<dbReference type="GO" id="GO:0051539">
    <property type="term" value="F:4 iron, 4 sulfur cluster binding"/>
    <property type="evidence" value="ECO:0007669"/>
    <property type="project" value="UniProtKB-KW"/>
</dbReference>
<comment type="cofactor">
    <cofactor evidence="6">
        <name>[4Fe-4S] cluster</name>
        <dbReference type="ChEBI" id="CHEBI:49883"/>
    </cofactor>
    <text evidence="6">Binds 1 [4Fe-4S] cluster. The cluster is coordinated with 3 cysteines and an exchangeable S-adenosyl-L-methionine.</text>
</comment>
<dbReference type="Pfam" id="PF11842">
    <property type="entry name" value="DUF3362"/>
    <property type="match status" value="1"/>
</dbReference>
<accession>A0A9W4R2H3</accession>
<dbReference type="RefSeq" id="WP_262977139.1">
    <property type="nucleotide sequence ID" value="NZ_CAMAPB010000050.1"/>
</dbReference>
<comment type="similarity">
    <text evidence="6">Belongs to the UPF0313 family.</text>
</comment>
<keyword evidence="1 6" id="KW-0004">4Fe-4S</keyword>
<dbReference type="SMART" id="SM00729">
    <property type="entry name" value="Elp3"/>
    <property type="match status" value="1"/>
</dbReference>
<dbReference type="PANTHER" id="PTHR32331:SF0">
    <property type="entry name" value="UPF0313 PROTEIN YGIQ"/>
    <property type="match status" value="1"/>
</dbReference>
<proteinExistence type="inferred from homology"/>
<dbReference type="InterPro" id="IPR006638">
    <property type="entry name" value="Elp3/MiaA/NifB-like_rSAM"/>
</dbReference>
<feature type="region of interest" description="Disordered" evidence="7">
    <location>
        <begin position="675"/>
        <end position="727"/>
    </location>
</feature>
<dbReference type="PROSITE" id="PS01278">
    <property type="entry name" value="MTTASE_RADICAL"/>
    <property type="match status" value="1"/>
</dbReference>
<evidence type="ECO:0000256" key="5">
    <source>
        <dbReference type="ARBA" id="ARBA00023014"/>
    </source>
</evidence>
<evidence type="ECO:0000259" key="8">
    <source>
        <dbReference type="PROSITE" id="PS51918"/>
    </source>
</evidence>
<dbReference type="InterPro" id="IPR058240">
    <property type="entry name" value="rSAM_sf"/>
</dbReference>
<dbReference type="GO" id="GO:0005506">
    <property type="term" value="F:iron ion binding"/>
    <property type="evidence" value="ECO:0007669"/>
    <property type="project" value="UniProtKB-UniRule"/>
</dbReference>
<dbReference type="InterPro" id="IPR023404">
    <property type="entry name" value="rSAM_horseshoe"/>
</dbReference>
<dbReference type="NCBIfam" id="TIGR03904">
    <property type="entry name" value="SAM_YgiQ"/>
    <property type="match status" value="1"/>
</dbReference>
<dbReference type="SUPFAM" id="SSF102114">
    <property type="entry name" value="Radical SAM enzymes"/>
    <property type="match status" value="1"/>
</dbReference>
<evidence type="ECO:0000256" key="4">
    <source>
        <dbReference type="ARBA" id="ARBA00023004"/>
    </source>
</evidence>
<dbReference type="Proteomes" id="UP001152447">
    <property type="component" value="Unassembled WGS sequence"/>
</dbReference>
<dbReference type="HAMAP" id="MF_01251">
    <property type="entry name" value="UPF0313"/>
    <property type="match status" value="1"/>
</dbReference>
<keyword evidence="4 6" id="KW-0408">Iron</keyword>
<dbReference type="Gene3D" id="3.80.30.20">
    <property type="entry name" value="tm_1862 like domain"/>
    <property type="match status" value="1"/>
</dbReference>
<evidence type="ECO:0000256" key="7">
    <source>
        <dbReference type="SAM" id="MobiDB-lite"/>
    </source>
</evidence>
<dbReference type="InterPro" id="IPR022946">
    <property type="entry name" value="UPF0313"/>
</dbReference>
<dbReference type="Pfam" id="PF08497">
    <property type="entry name" value="Radical_SAM_N"/>
    <property type="match status" value="1"/>
</dbReference>
<dbReference type="SFLD" id="SFLDS00029">
    <property type="entry name" value="Radical_SAM"/>
    <property type="match status" value="1"/>
</dbReference>
<dbReference type="PROSITE" id="PS51918">
    <property type="entry name" value="RADICAL_SAM"/>
    <property type="match status" value="1"/>
</dbReference>
<dbReference type="Pfam" id="PF04055">
    <property type="entry name" value="Radical_SAM"/>
    <property type="match status" value="1"/>
</dbReference>
<keyword evidence="10" id="KW-1185">Reference proteome</keyword>
<evidence type="ECO:0000313" key="9">
    <source>
        <dbReference type="EMBL" id="CAH9063678.1"/>
    </source>
</evidence>
<evidence type="ECO:0000256" key="3">
    <source>
        <dbReference type="ARBA" id="ARBA00022723"/>
    </source>
</evidence>
<evidence type="ECO:0000256" key="2">
    <source>
        <dbReference type="ARBA" id="ARBA00022691"/>
    </source>
</evidence>
<keyword evidence="3 6" id="KW-0479">Metal-binding</keyword>
<dbReference type="AlphaFoldDB" id="A0A9W4R2H3"/>
<dbReference type="InterPro" id="IPR013704">
    <property type="entry name" value="UPF0313_N"/>
</dbReference>
<dbReference type="GO" id="GO:0003824">
    <property type="term" value="F:catalytic activity"/>
    <property type="evidence" value="ECO:0007669"/>
    <property type="project" value="InterPro"/>
</dbReference>
<comment type="caution">
    <text evidence="9">The sequence shown here is derived from an EMBL/GenBank/DDBJ whole genome shotgun (WGS) entry which is preliminary data.</text>
</comment>
<protein>
    <recommendedName>
        <fullName evidence="8">Radical SAM core domain-containing protein</fullName>
    </recommendedName>
</protein>
<feature type="binding site" evidence="6">
    <location>
        <position position="392"/>
    </location>
    <ligand>
        <name>[4Fe-4S] cluster</name>
        <dbReference type="ChEBI" id="CHEBI:49883"/>
        <note>4Fe-4S-S-AdoMet</note>
    </ligand>
</feature>
<gene>
    <name evidence="9" type="ORF">PSEHALCIP103_02962</name>
</gene>
<dbReference type="InterPro" id="IPR007197">
    <property type="entry name" value="rSAM"/>
</dbReference>
<dbReference type="PANTHER" id="PTHR32331">
    <property type="entry name" value="UPF0313 PROTEIN YGIQ"/>
    <property type="match status" value="1"/>
</dbReference>
<dbReference type="InterPro" id="IPR020612">
    <property type="entry name" value="Methylthiotransferase_CS"/>
</dbReference>
<feature type="binding site" evidence="6">
    <location>
        <position position="388"/>
    </location>
    <ligand>
        <name>[4Fe-4S] cluster</name>
        <dbReference type="ChEBI" id="CHEBI:49883"/>
        <note>4Fe-4S-S-AdoMet</note>
    </ligand>
</feature>
<dbReference type="SFLD" id="SFLDG01082">
    <property type="entry name" value="B12-binding_domain_containing"/>
    <property type="match status" value="1"/>
</dbReference>
<sequence>MSTLKADRGLFSYPKYWAECYGTAPFLPTTREEMDALGWDSCDIIIISGDAYVDHPSFGMAVIGRVLEAQGFRVGIIAQPDWNSKDAFMALGKPNLFFGITAGNMDSMINRYTAEKRMRHDDAYTPGNVGGKRPDRAVIIYSQRCREAYKDVPLVLGGIEASLRRIAHYDYWQEKVRRSVLFDAKGDILIYGNAERPLVEVAHRIAAGETMDTIQDVRGTAVIRKEPLPGWRGSDSTAIDKIGKIDPIPNPYGADDVGCAKSEFKQAGIDLQAEAAKPITIQPARPKPWEKTYVKLPAFEQVSVNKPLYAHASRILHQETNPGCARALFQRHGDRSIWVNPPAYPLETQEMDDVFGLPYQRIPHPSYGDDKIPAYDMIKTSVNIMRGCFGGCSFCSITEHEGRIIQSRSQESIIEEIEQIRDKVPGFTGVISDLGGPTANMYKLRCTSKKAESTCRRLSCVYPDICKHMDTDHTPTIDLYKKAREVKGIKKILIASGVRYDLAVRDPRYVKELVTHHVGGYLKIAPEHTEDGPLSKMMKPGMGAYDEFKALFDKYSKEAGKKQYLIPYFISAHPGTKDEDMVNMALWLKSNDFKLDQVQNFYPSPMANATTIYHTEMNSLRNIKNNTEQVPVPKGARQRRLHKAILRYHDPAGWPMIREALRNMGKAKLIGKGPNCLVPEEGRDERQTKGGKGNKGGRPALTRHTGFSQFKKANTKPKVGGNRQRAK</sequence>
<dbReference type="SFLD" id="SFLDG01069">
    <property type="entry name" value="UPF0313"/>
    <property type="match status" value="1"/>
</dbReference>
<evidence type="ECO:0000256" key="1">
    <source>
        <dbReference type="ARBA" id="ARBA00022485"/>
    </source>
</evidence>
<dbReference type="EMBL" id="CAMAPB010000050">
    <property type="protein sequence ID" value="CAH9063678.1"/>
    <property type="molecule type" value="Genomic_DNA"/>
</dbReference>
<keyword evidence="2 6" id="KW-0949">S-adenosyl-L-methionine</keyword>
<feature type="domain" description="Radical SAM core" evidence="8">
    <location>
        <begin position="374"/>
        <end position="652"/>
    </location>
</feature>
<reference evidence="9" key="1">
    <citation type="submission" date="2022-07" db="EMBL/GenBank/DDBJ databases">
        <authorList>
            <person name="Criscuolo A."/>
        </authorList>
    </citation>
    <scope>NUCLEOTIDE SEQUENCE</scope>
    <source>
        <strain evidence="9">CIP103197</strain>
    </source>
</reference>
<evidence type="ECO:0000256" key="6">
    <source>
        <dbReference type="HAMAP-Rule" id="MF_01251"/>
    </source>
</evidence>
<feature type="binding site" evidence="6">
    <location>
        <position position="395"/>
    </location>
    <ligand>
        <name>[4Fe-4S] cluster</name>
        <dbReference type="ChEBI" id="CHEBI:49883"/>
        <note>4Fe-4S-S-AdoMet</note>
    </ligand>
</feature>
<keyword evidence="5 6" id="KW-0411">Iron-sulfur</keyword>